<evidence type="ECO:0000256" key="1">
    <source>
        <dbReference type="SAM" id="MobiDB-lite"/>
    </source>
</evidence>
<keyword evidence="3" id="KW-1185">Reference proteome</keyword>
<protein>
    <recommendedName>
        <fullName evidence="4">Secreted protein</fullName>
    </recommendedName>
</protein>
<organism evidence="2 3">
    <name type="scientific">Streptomyces katsurahamanus</name>
    <dbReference type="NCBI Taxonomy" id="2577098"/>
    <lineage>
        <taxon>Bacteria</taxon>
        <taxon>Bacillati</taxon>
        <taxon>Actinomycetota</taxon>
        <taxon>Actinomycetes</taxon>
        <taxon>Kitasatosporales</taxon>
        <taxon>Streptomycetaceae</taxon>
        <taxon>Streptomyces</taxon>
    </lineage>
</organism>
<evidence type="ECO:0000313" key="2">
    <source>
        <dbReference type="EMBL" id="MQS38204.1"/>
    </source>
</evidence>
<sequence length="230" mass="23589">MLGRLLSARSIRARRTVVAGVGTALLVSLLPATALALPPSPTAAETGRETLDLEKLSRELPLTGESAETHLGSLKVDVPENQERAASGTTAPAAPASGQITFPAAGSPAAARAAGADGRQAVAPAPVGTLPVRLGQAEGLPAPTGTWTARIHDRALPVGQGVDGAVISLDPPATGAGPVSVTLDYAGFKNLYASDWGSRLRFVQFPDCYLTTPDDEACQAYEELETVNDT</sequence>
<evidence type="ECO:0000313" key="3">
    <source>
        <dbReference type="Proteomes" id="UP000460558"/>
    </source>
</evidence>
<name>A0ABW9NYG6_9ACTN</name>
<proteinExistence type="predicted"/>
<feature type="non-terminal residue" evidence="2">
    <location>
        <position position="230"/>
    </location>
</feature>
<accession>A0ABW9NYG6</accession>
<feature type="region of interest" description="Disordered" evidence="1">
    <location>
        <begin position="77"/>
        <end position="99"/>
    </location>
</feature>
<dbReference type="RefSeq" id="WP_153485417.1">
    <property type="nucleotide sequence ID" value="NZ_VDEQ01000249.1"/>
</dbReference>
<gene>
    <name evidence="2" type="ORF">FFZ77_22045</name>
</gene>
<evidence type="ECO:0008006" key="4">
    <source>
        <dbReference type="Google" id="ProtNLM"/>
    </source>
</evidence>
<comment type="caution">
    <text evidence="2">The sequence shown here is derived from an EMBL/GenBank/DDBJ whole genome shotgun (WGS) entry which is preliminary data.</text>
</comment>
<feature type="compositionally biased region" description="Low complexity" evidence="1">
    <location>
        <begin position="85"/>
        <end position="99"/>
    </location>
</feature>
<dbReference type="Proteomes" id="UP000460558">
    <property type="component" value="Unassembled WGS sequence"/>
</dbReference>
<dbReference type="EMBL" id="VDEQ01000249">
    <property type="protein sequence ID" value="MQS38204.1"/>
    <property type="molecule type" value="Genomic_DNA"/>
</dbReference>
<reference evidence="2 3" key="1">
    <citation type="submission" date="2019-06" db="EMBL/GenBank/DDBJ databases">
        <title>Comparative genomics and metabolomics analyses of clavulanic acid producing Streptomyces species provides insight into specialized metabolism and evolution of beta-lactam biosynthetic gene clusters.</title>
        <authorList>
            <person name="Moore M.A."/>
            <person name="Cruz-Morales P."/>
            <person name="Barona Gomez F."/>
            <person name="Kapil T."/>
        </authorList>
    </citation>
    <scope>NUCLEOTIDE SEQUENCE [LARGE SCALE GENOMIC DNA]</scope>
    <source>
        <strain evidence="2 3">T-272</strain>
    </source>
</reference>